<feature type="region of interest" description="Disordered" evidence="1">
    <location>
        <begin position="123"/>
        <end position="193"/>
    </location>
</feature>
<dbReference type="Proteomes" id="UP000292702">
    <property type="component" value="Unassembled WGS sequence"/>
</dbReference>
<protein>
    <submittedName>
        <fullName evidence="2">Uncharacterized protein</fullName>
    </submittedName>
</protein>
<comment type="caution">
    <text evidence="2">The sequence shown here is derived from an EMBL/GenBank/DDBJ whole genome shotgun (WGS) entry which is preliminary data.</text>
</comment>
<sequence>MSQNAVAYPSTDLFPPAYSFLSHPPPQKPLPSQPLPPPPAYELENIPPSTIISGRRRSSIMISIAAWAENVPPGSPAPPRRKDSYADTSDCKAALKAAGYSSSIVNVQDIILPPTVPVRKSRYSLLPEPRSSQREIRRSNSQSSLKGSSRTRSRPSTATQADPHGSSSKEHRRDRSSSTIMKDKKSKKHPGTLERDLALAQFLDGGSSEGQVKKYVDARARMAGAPVVNGQYVGAGDVYRDAQGRVWRDSDEALERAHLLTGQANEKSWVGFASEDEIRRGSVSTAETLDSDLDPRYAVQPNDEEVARLGGAIPPRVHTNQSARHLHKPEALLDQFPAPTAVSWKERRRPPPLAFDAAQTSPSFIYSPGNPANQEAGRRDFIDSSFSPAPVTAKPVPSRTGSGSSDSKSKLGVKGILRAVGMKK</sequence>
<feature type="region of interest" description="Disordered" evidence="1">
    <location>
        <begin position="18"/>
        <end position="43"/>
    </location>
</feature>
<feature type="compositionally biased region" description="Basic and acidic residues" evidence="1">
    <location>
        <begin position="167"/>
        <end position="176"/>
    </location>
</feature>
<gene>
    <name evidence="2" type="ORF">EIP91_012426</name>
</gene>
<dbReference type="AlphaFoldDB" id="A0A4R0RGK5"/>
<proteinExistence type="predicted"/>
<feature type="compositionally biased region" description="Low complexity" evidence="1">
    <location>
        <begin position="398"/>
        <end position="415"/>
    </location>
</feature>
<feature type="compositionally biased region" description="Pro residues" evidence="1">
    <location>
        <begin position="23"/>
        <end position="40"/>
    </location>
</feature>
<evidence type="ECO:0000256" key="1">
    <source>
        <dbReference type="SAM" id="MobiDB-lite"/>
    </source>
</evidence>
<dbReference type="OrthoDB" id="3233731at2759"/>
<organism evidence="2 3">
    <name type="scientific">Steccherinum ochraceum</name>
    <dbReference type="NCBI Taxonomy" id="92696"/>
    <lineage>
        <taxon>Eukaryota</taxon>
        <taxon>Fungi</taxon>
        <taxon>Dikarya</taxon>
        <taxon>Basidiomycota</taxon>
        <taxon>Agaricomycotina</taxon>
        <taxon>Agaricomycetes</taxon>
        <taxon>Polyporales</taxon>
        <taxon>Steccherinaceae</taxon>
        <taxon>Steccherinum</taxon>
    </lineage>
</organism>
<keyword evidence="3" id="KW-1185">Reference proteome</keyword>
<evidence type="ECO:0000313" key="2">
    <source>
        <dbReference type="EMBL" id="TCD67391.1"/>
    </source>
</evidence>
<evidence type="ECO:0000313" key="3">
    <source>
        <dbReference type="Proteomes" id="UP000292702"/>
    </source>
</evidence>
<accession>A0A4R0RGK5</accession>
<feature type="region of interest" description="Disordered" evidence="1">
    <location>
        <begin position="353"/>
        <end position="424"/>
    </location>
</feature>
<feature type="region of interest" description="Disordered" evidence="1">
    <location>
        <begin position="69"/>
        <end position="89"/>
    </location>
</feature>
<reference evidence="2 3" key="1">
    <citation type="submission" date="2018-11" db="EMBL/GenBank/DDBJ databases">
        <title>Genome assembly of Steccherinum ochraceum LE-BIN_3174, the white-rot fungus of the Steccherinaceae family (The Residual Polyporoid clade, Polyporales, Basidiomycota).</title>
        <authorList>
            <person name="Fedorova T.V."/>
            <person name="Glazunova O.A."/>
            <person name="Landesman E.O."/>
            <person name="Moiseenko K.V."/>
            <person name="Psurtseva N.V."/>
            <person name="Savinova O.S."/>
            <person name="Shakhova N.V."/>
            <person name="Tyazhelova T.V."/>
            <person name="Vasina D.V."/>
        </authorList>
    </citation>
    <scope>NUCLEOTIDE SEQUENCE [LARGE SCALE GENOMIC DNA]</scope>
    <source>
        <strain evidence="2 3">LE-BIN_3174</strain>
    </source>
</reference>
<feature type="compositionally biased region" description="Low complexity" evidence="1">
    <location>
        <begin position="148"/>
        <end position="159"/>
    </location>
</feature>
<dbReference type="EMBL" id="RWJN01000099">
    <property type="protein sequence ID" value="TCD67391.1"/>
    <property type="molecule type" value="Genomic_DNA"/>
</dbReference>
<name>A0A4R0RGK5_9APHY</name>